<evidence type="ECO:0000313" key="2">
    <source>
        <dbReference type="Proteomes" id="UP000606194"/>
    </source>
</evidence>
<keyword evidence="2" id="KW-1185">Reference proteome</keyword>
<name>A0A918L2V6_9ACTN</name>
<dbReference type="Proteomes" id="UP000606194">
    <property type="component" value="Unassembled WGS sequence"/>
</dbReference>
<comment type="caution">
    <text evidence="1">The sequence shown here is derived from an EMBL/GenBank/DDBJ whole genome shotgun (WGS) entry which is preliminary data.</text>
</comment>
<dbReference type="RefSeq" id="WP_190148890.1">
    <property type="nucleotide sequence ID" value="NZ_BMTL01000007.1"/>
</dbReference>
<protein>
    <submittedName>
        <fullName evidence="1">Uncharacterized protein</fullName>
    </submittedName>
</protein>
<gene>
    <name evidence="1" type="ORF">GCM10010269_19800</name>
</gene>
<dbReference type="AlphaFoldDB" id="A0A918L2V6"/>
<evidence type="ECO:0000313" key="1">
    <source>
        <dbReference type="EMBL" id="GGR80702.1"/>
    </source>
</evidence>
<reference evidence="1" key="1">
    <citation type="journal article" date="2014" name="Int. J. Syst. Evol. Microbiol.">
        <title>Complete genome sequence of Corynebacterium casei LMG S-19264T (=DSM 44701T), isolated from a smear-ripened cheese.</title>
        <authorList>
            <consortium name="US DOE Joint Genome Institute (JGI-PGF)"/>
            <person name="Walter F."/>
            <person name="Albersmeier A."/>
            <person name="Kalinowski J."/>
            <person name="Ruckert C."/>
        </authorList>
    </citation>
    <scope>NUCLEOTIDE SEQUENCE</scope>
    <source>
        <strain evidence="1">JCM 4386</strain>
    </source>
</reference>
<accession>A0A918L2V6</accession>
<reference evidence="1" key="2">
    <citation type="submission" date="2020-09" db="EMBL/GenBank/DDBJ databases">
        <authorList>
            <person name="Sun Q."/>
            <person name="Ohkuma M."/>
        </authorList>
    </citation>
    <scope>NUCLEOTIDE SEQUENCE</scope>
    <source>
        <strain evidence="1">JCM 4386</strain>
    </source>
</reference>
<proteinExistence type="predicted"/>
<organism evidence="1 2">
    <name type="scientific">Streptomyces humidus</name>
    <dbReference type="NCBI Taxonomy" id="52259"/>
    <lineage>
        <taxon>Bacteria</taxon>
        <taxon>Bacillati</taxon>
        <taxon>Actinomycetota</taxon>
        <taxon>Actinomycetes</taxon>
        <taxon>Kitasatosporales</taxon>
        <taxon>Streptomycetaceae</taxon>
        <taxon>Streptomyces</taxon>
    </lineage>
</organism>
<sequence>MNNSKPARRPKPLPEIGATYADRSELWRHHVLGARQVHVWTVTSHIDGRVAFNGHTEPTFSAYWIGKHLMRCEPDGSPTDPTYVARERARLQDMERQHAALPPLDQVINELIAEKLRP</sequence>
<dbReference type="EMBL" id="BMTL01000007">
    <property type="protein sequence ID" value="GGR80702.1"/>
    <property type="molecule type" value="Genomic_DNA"/>
</dbReference>